<feature type="compositionally biased region" description="Polar residues" evidence="1">
    <location>
        <begin position="49"/>
        <end position="61"/>
    </location>
</feature>
<comment type="caution">
    <text evidence="2">The sequence shown here is derived from an EMBL/GenBank/DDBJ whole genome shotgun (WGS) entry which is preliminary data.</text>
</comment>
<organism evidence="2 3">
    <name type="scientific">Populus alba x Populus x berolinensis</name>
    <dbReference type="NCBI Taxonomy" id="444605"/>
    <lineage>
        <taxon>Eukaryota</taxon>
        <taxon>Viridiplantae</taxon>
        <taxon>Streptophyta</taxon>
        <taxon>Embryophyta</taxon>
        <taxon>Tracheophyta</taxon>
        <taxon>Spermatophyta</taxon>
        <taxon>Magnoliopsida</taxon>
        <taxon>eudicotyledons</taxon>
        <taxon>Gunneridae</taxon>
        <taxon>Pentapetalae</taxon>
        <taxon>rosids</taxon>
        <taxon>fabids</taxon>
        <taxon>Malpighiales</taxon>
        <taxon>Salicaceae</taxon>
        <taxon>Saliceae</taxon>
        <taxon>Populus</taxon>
    </lineage>
</organism>
<gene>
    <name evidence="2" type="ORF">NC653_024971</name>
</gene>
<dbReference type="Proteomes" id="UP001164929">
    <property type="component" value="Chromosome 10"/>
</dbReference>
<dbReference type="AlphaFoldDB" id="A0AAD6Q772"/>
<dbReference type="EMBL" id="JAQIZT010000010">
    <property type="protein sequence ID" value="KAJ6981729.1"/>
    <property type="molecule type" value="Genomic_DNA"/>
</dbReference>
<proteinExistence type="predicted"/>
<feature type="region of interest" description="Disordered" evidence="1">
    <location>
        <begin position="1"/>
        <end position="68"/>
    </location>
</feature>
<evidence type="ECO:0000313" key="2">
    <source>
        <dbReference type="EMBL" id="KAJ6981729.1"/>
    </source>
</evidence>
<evidence type="ECO:0000313" key="3">
    <source>
        <dbReference type="Proteomes" id="UP001164929"/>
    </source>
</evidence>
<accession>A0AAD6Q772</accession>
<reference evidence="2" key="1">
    <citation type="journal article" date="2023" name="Mol. Ecol. Resour.">
        <title>Chromosome-level genome assembly of a triploid poplar Populus alba 'Berolinensis'.</title>
        <authorList>
            <person name="Chen S."/>
            <person name="Yu Y."/>
            <person name="Wang X."/>
            <person name="Wang S."/>
            <person name="Zhang T."/>
            <person name="Zhou Y."/>
            <person name="He R."/>
            <person name="Meng N."/>
            <person name="Wang Y."/>
            <person name="Liu W."/>
            <person name="Liu Z."/>
            <person name="Liu J."/>
            <person name="Guo Q."/>
            <person name="Huang H."/>
            <person name="Sederoff R.R."/>
            <person name="Wang G."/>
            <person name="Qu G."/>
            <person name="Chen S."/>
        </authorList>
    </citation>
    <scope>NUCLEOTIDE SEQUENCE</scope>
    <source>
        <strain evidence="2">SC-2020</strain>
    </source>
</reference>
<name>A0AAD6Q772_9ROSI</name>
<keyword evidence="3" id="KW-1185">Reference proteome</keyword>
<evidence type="ECO:0000256" key="1">
    <source>
        <dbReference type="SAM" id="MobiDB-lite"/>
    </source>
</evidence>
<sequence>MRSRMGLQKPELQEMLLNHQTSHSQVTKPRDCIKPQRSRQAPKSKRGSEQSWQTPRSSRIISTEKGKWMHSKTQTTSVFWQCGNGYFSNSFSCRKVCK</sequence>
<feature type="compositionally biased region" description="Polar residues" evidence="1">
    <location>
        <begin position="18"/>
        <end position="27"/>
    </location>
</feature>
<feature type="compositionally biased region" description="Basic residues" evidence="1">
    <location>
        <begin position="36"/>
        <end position="45"/>
    </location>
</feature>
<protein>
    <submittedName>
        <fullName evidence="2">Uncharacterized protein</fullName>
    </submittedName>
</protein>